<gene>
    <name evidence="1" type="ORF">LCGC14_2523950</name>
</gene>
<comment type="caution">
    <text evidence="1">The sequence shown here is derived from an EMBL/GenBank/DDBJ whole genome shotgun (WGS) entry which is preliminary data.</text>
</comment>
<dbReference type="EMBL" id="LAZR01040785">
    <property type="protein sequence ID" value="KKL13619.1"/>
    <property type="molecule type" value="Genomic_DNA"/>
</dbReference>
<sequence>MKGGNSYDTGVAPVSTAKAAGSRIVDSRLNSNGSTYWKGSRGKYAKGMMKGGMGSSKNSKKMSY</sequence>
<name>A0A0F9AVL4_9ZZZZ</name>
<evidence type="ECO:0000313" key="1">
    <source>
        <dbReference type="EMBL" id="KKL13619.1"/>
    </source>
</evidence>
<protein>
    <submittedName>
        <fullName evidence="1">Uncharacterized protein</fullName>
    </submittedName>
</protein>
<reference evidence="1" key="1">
    <citation type="journal article" date="2015" name="Nature">
        <title>Complex archaea that bridge the gap between prokaryotes and eukaryotes.</title>
        <authorList>
            <person name="Spang A."/>
            <person name="Saw J.H."/>
            <person name="Jorgensen S.L."/>
            <person name="Zaremba-Niedzwiedzka K."/>
            <person name="Martijn J."/>
            <person name="Lind A.E."/>
            <person name="van Eijk R."/>
            <person name="Schleper C."/>
            <person name="Guy L."/>
            <person name="Ettema T.J."/>
        </authorList>
    </citation>
    <scope>NUCLEOTIDE SEQUENCE</scope>
</reference>
<accession>A0A0F9AVL4</accession>
<proteinExistence type="predicted"/>
<organism evidence="1">
    <name type="scientific">marine sediment metagenome</name>
    <dbReference type="NCBI Taxonomy" id="412755"/>
    <lineage>
        <taxon>unclassified sequences</taxon>
        <taxon>metagenomes</taxon>
        <taxon>ecological metagenomes</taxon>
    </lineage>
</organism>
<dbReference type="AlphaFoldDB" id="A0A0F9AVL4"/>